<accession>A0A7U3ZQU1</accession>
<evidence type="ECO:0000313" key="1">
    <source>
        <dbReference type="EMBL" id="AEI51661.1"/>
    </source>
</evidence>
<evidence type="ECO:0000313" key="2">
    <source>
        <dbReference type="Proteomes" id="UP000000493"/>
    </source>
</evidence>
<dbReference type="KEGG" id="rsi:Runsl_5369"/>
<dbReference type="Proteomes" id="UP000000493">
    <property type="component" value="Chromosome"/>
</dbReference>
<dbReference type="AlphaFoldDB" id="A0A7U3ZQU1"/>
<evidence type="ECO:0008006" key="3">
    <source>
        <dbReference type="Google" id="ProtNLM"/>
    </source>
</evidence>
<organism evidence="1 2">
    <name type="scientific">Runella slithyformis (strain ATCC 29530 / DSM 19594 / LMG 11500 / NCIMB 11436 / LSU 4)</name>
    <dbReference type="NCBI Taxonomy" id="761193"/>
    <lineage>
        <taxon>Bacteria</taxon>
        <taxon>Pseudomonadati</taxon>
        <taxon>Bacteroidota</taxon>
        <taxon>Cytophagia</taxon>
        <taxon>Cytophagales</taxon>
        <taxon>Spirosomataceae</taxon>
        <taxon>Runella</taxon>
    </lineage>
</organism>
<reference evidence="2" key="1">
    <citation type="submission" date="2011-06" db="EMBL/GenBank/DDBJ databases">
        <title>The complete genome of chromosome of Runella slithyformis DSM 19594.</title>
        <authorList>
            <consortium name="US DOE Joint Genome Institute (JGI-PGF)"/>
            <person name="Lucas S."/>
            <person name="Han J."/>
            <person name="Lapidus A."/>
            <person name="Bruce D."/>
            <person name="Goodwin L."/>
            <person name="Pitluck S."/>
            <person name="Peters L."/>
            <person name="Kyrpides N."/>
            <person name="Mavromatis K."/>
            <person name="Ivanova N."/>
            <person name="Ovchinnikova G."/>
            <person name="Zhang X."/>
            <person name="Misra M."/>
            <person name="Detter J.C."/>
            <person name="Tapia R."/>
            <person name="Han C."/>
            <person name="Land M."/>
            <person name="Hauser L."/>
            <person name="Markowitz V."/>
            <person name="Cheng J.-F."/>
            <person name="Hugenholtz P."/>
            <person name="Woyke T."/>
            <person name="Wu D."/>
            <person name="Tindall B."/>
            <person name="Faehrich R."/>
            <person name="Brambilla E."/>
            <person name="Klenk H.-P."/>
            <person name="Eisen J.A."/>
        </authorList>
    </citation>
    <scope>NUCLEOTIDE SEQUENCE [LARGE SCALE GENOMIC DNA]</scope>
    <source>
        <strain evidence="2">ATCC 29530 / DSM 19594 / LMG 11500 / NCIMB 11436 / LSU 4</strain>
    </source>
</reference>
<dbReference type="EMBL" id="CP002859">
    <property type="protein sequence ID" value="AEI51661.1"/>
    <property type="molecule type" value="Genomic_DNA"/>
</dbReference>
<sequence length="208" mass="22558">MKTMIFSILFSGFTALQTIAQSTKVPVYGEFGLGLGQALFFGDMKAQLAKSYGGSFEPGIGNNLMMGFYVAPAKWNGLGIGSRIKGTFGTSVKGDLGDSYIFNYYNLALTAKYYLISKTFNKGLYARGSFGFGQFTTKRVNEAANLYKHQYAIGTSMMGGVGWTFPMKKTAVSIEAEFDYSNRNGTIDGKGDGTYRSGQIGSNLILSF</sequence>
<proteinExistence type="predicted"/>
<keyword evidence="2" id="KW-1185">Reference proteome</keyword>
<gene>
    <name evidence="1" type="ordered locus">Runsl_5369</name>
</gene>
<reference evidence="1 2" key="2">
    <citation type="journal article" date="2012" name="Stand. Genomic Sci.">
        <title>Complete genome sequence of the aquatic bacterium Runella slithyformis type strain (LSU 4(T)).</title>
        <authorList>
            <person name="Copeland A."/>
            <person name="Zhang X."/>
            <person name="Misra M."/>
            <person name="Lapidus A."/>
            <person name="Nolan M."/>
            <person name="Lucas S."/>
            <person name="Deshpande S."/>
            <person name="Cheng J.F."/>
            <person name="Tapia R."/>
            <person name="Goodwin L.A."/>
            <person name="Pitluck S."/>
            <person name="Liolios K."/>
            <person name="Pagani I."/>
            <person name="Ivanova N."/>
            <person name="Mikhailova N."/>
            <person name="Pati A."/>
            <person name="Chen A."/>
            <person name="Palaniappan K."/>
            <person name="Land M."/>
            <person name="Hauser L."/>
            <person name="Pan C."/>
            <person name="Jeffries C.D."/>
            <person name="Detter J.C."/>
            <person name="Brambilla E.M."/>
            <person name="Rohde M."/>
            <person name="Djao O.D."/>
            <person name="Goker M."/>
            <person name="Sikorski J."/>
            <person name="Tindall B.J."/>
            <person name="Woyke T."/>
            <person name="Bristow J."/>
            <person name="Eisen J.A."/>
            <person name="Markowitz V."/>
            <person name="Hugenholtz P."/>
            <person name="Kyrpides N.C."/>
            <person name="Klenk H.P."/>
            <person name="Mavromatis K."/>
        </authorList>
    </citation>
    <scope>NUCLEOTIDE SEQUENCE [LARGE SCALE GENOMIC DNA]</scope>
    <source>
        <strain evidence="2">ATCC 29530 / DSM 19594 / LMG 11500 / NCIMB 11436 / LSU 4</strain>
    </source>
</reference>
<protein>
    <recommendedName>
        <fullName evidence="3">Outer membrane protein beta-barrel domain-containing protein</fullName>
    </recommendedName>
</protein>
<name>A0A7U3ZQU1_RUNSL</name>